<keyword evidence="1" id="KW-0175">Coiled coil</keyword>
<dbReference type="AlphaFoldDB" id="A0A7J6UZ89"/>
<accession>A0A7J6UZ89</accession>
<gene>
    <name evidence="2" type="ORF">FRX31_032418</name>
</gene>
<dbReference type="EMBL" id="JABWDY010040618">
    <property type="protein sequence ID" value="KAF5177996.1"/>
    <property type="molecule type" value="Genomic_DNA"/>
</dbReference>
<sequence>MELVNPITEVVTRVVDCSTRHLNYLRALEENLDKLEEEMVQLNERKEDVNHRVIAEQERLKKPTHQVQGWMQRVEAEKLK</sequence>
<organism evidence="2 3">
    <name type="scientific">Thalictrum thalictroides</name>
    <name type="common">Rue-anemone</name>
    <name type="synonym">Anemone thalictroides</name>
    <dbReference type="NCBI Taxonomy" id="46969"/>
    <lineage>
        <taxon>Eukaryota</taxon>
        <taxon>Viridiplantae</taxon>
        <taxon>Streptophyta</taxon>
        <taxon>Embryophyta</taxon>
        <taxon>Tracheophyta</taxon>
        <taxon>Spermatophyta</taxon>
        <taxon>Magnoliopsida</taxon>
        <taxon>Ranunculales</taxon>
        <taxon>Ranunculaceae</taxon>
        <taxon>Thalictroideae</taxon>
        <taxon>Thalictrum</taxon>
    </lineage>
</organism>
<evidence type="ECO:0000313" key="2">
    <source>
        <dbReference type="EMBL" id="KAF5177996.1"/>
    </source>
</evidence>
<feature type="non-terminal residue" evidence="2">
    <location>
        <position position="80"/>
    </location>
</feature>
<protein>
    <recommendedName>
        <fullName evidence="4">Disease resistance protein</fullName>
    </recommendedName>
</protein>
<evidence type="ECO:0008006" key="4">
    <source>
        <dbReference type="Google" id="ProtNLM"/>
    </source>
</evidence>
<evidence type="ECO:0000256" key="1">
    <source>
        <dbReference type="SAM" id="Coils"/>
    </source>
</evidence>
<feature type="coiled-coil region" evidence="1">
    <location>
        <begin position="18"/>
        <end position="59"/>
    </location>
</feature>
<evidence type="ECO:0000313" key="3">
    <source>
        <dbReference type="Proteomes" id="UP000554482"/>
    </source>
</evidence>
<comment type="caution">
    <text evidence="2">The sequence shown here is derived from an EMBL/GenBank/DDBJ whole genome shotgun (WGS) entry which is preliminary data.</text>
</comment>
<name>A0A7J6UZ89_THATH</name>
<proteinExistence type="predicted"/>
<dbReference type="Proteomes" id="UP000554482">
    <property type="component" value="Unassembled WGS sequence"/>
</dbReference>
<keyword evidence="3" id="KW-1185">Reference proteome</keyword>
<reference evidence="2 3" key="1">
    <citation type="submission" date="2020-06" db="EMBL/GenBank/DDBJ databases">
        <title>Transcriptomic and genomic resources for Thalictrum thalictroides and T. hernandezii: Facilitating candidate gene discovery in an emerging model plant lineage.</title>
        <authorList>
            <person name="Arias T."/>
            <person name="Riano-Pachon D.M."/>
            <person name="Di Stilio V.S."/>
        </authorList>
    </citation>
    <scope>NUCLEOTIDE SEQUENCE [LARGE SCALE GENOMIC DNA]</scope>
    <source>
        <strain evidence="3">cv. WT478/WT964</strain>
        <tissue evidence="2">Leaves</tissue>
    </source>
</reference>